<dbReference type="InterPro" id="IPR051550">
    <property type="entry name" value="SCF-Subunits/Alg-Epimerases"/>
</dbReference>
<keyword evidence="2" id="KW-0812">Transmembrane</keyword>
<dbReference type="EMBL" id="MDER01000012">
    <property type="protein sequence ID" value="ODP30350.1"/>
    <property type="molecule type" value="Genomic_DNA"/>
</dbReference>
<dbReference type="PANTHER" id="PTHR22990:SF15">
    <property type="entry name" value="F-BOX ONLY PROTEIN 10"/>
    <property type="match status" value="1"/>
</dbReference>
<dbReference type="InterPro" id="IPR012334">
    <property type="entry name" value="Pectin_lyas_fold"/>
</dbReference>
<evidence type="ECO:0000313" key="5">
    <source>
        <dbReference type="Proteomes" id="UP000094578"/>
    </source>
</evidence>
<feature type="transmembrane region" description="Helical" evidence="2">
    <location>
        <begin position="26"/>
        <end position="45"/>
    </location>
</feature>
<dbReference type="Gene3D" id="2.160.20.10">
    <property type="entry name" value="Single-stranded right-handed beta-helix, Pectin lyase-like"/>
    <property type="match status" value="1"/>
</dbReference>
<dbReference type="PANTHER" id="PTHR22990">
    <property type="entry name" value="F-BOX ONLY PROTEIN"/>
    <property type="match status" value="1"/>
</dbReference>
<evidence type="ECO:0000313" key="4">
    <source>
        <dbReference type="EMBL" id="ODP30350.1"/>
    </source>
</evidence>
<keyword evidence="5" id="KW-1185">Reference proteome</keyword>
<dbReference type="Pfam" id="PF13229">
    <property type="entry name" value="Beta_helix"/>
    <property type="match status" value="1"/>
</dbReference>
<reference evidence="4 5" key="1">
    <citation type="submission" date="2016-08" db="EMBL/GenBank/DDBJ databases">
        <title>Genome sequencing of Paenibacillus sp. TI45-13ar, isolated from Korean traditional nuruk.</title>
        <authorList>
            <person name="Kim S.-J."/>
        </authorList>
    </citation>
    <scope>NUCLEOTIDE SEQUENCE [LARGE SCALE GENOMIC DNA]</scope>
    <source>
        <strain evidence="4 5">TI45-13ar</strain>
    </source>
</reference>
<keyword evidence="2" id="KW-0472">Membrane</keyword>
<dbReference type="AlphaFoldDB" id="A0A1E3LBN7"/>
<feature type="domain" description="Right handed beta helix" evidence="3">
    <location>
        <begin position="268"/>
        <end position="419"/>
    </location>
</feature>
<dbReference type="InterPro" id="IPR011050">
    <property type="entry name" value="Pectin_lyase_fold/virulence"/>
</dbReference>
<dbReference type="InterPro" id="IPR006626">
    <property type="entry name" value="PbH1"/>
</dbReference>
<accession>A0A1E3LBN7</accession>
<comment type="caution">
    <text evidence="4">The sequence shown here is derived from an EMBL/GenBank/DDBJ whole genome shotgun (WGS) entry which is preliminary data.</text>
</comment>
<name>A0A1E3LBN7_9BACL</name>
<dbReference type="Proteomes" id="UP000094578">
    <property type="component" value="Unassembled WGS sequence"/>
</dbReference>
<sequence>MYYSDYTISQGGIHLHTTFIHQRIKVFILCLLTLFLLSIAAPHSYADSSIPFANESYESIVDASGEGDYVSLQQAIDAQALHIFVRNGVYNVAMTLQIDQDGTTIRGQSREGVIIRQNQAPLDLLVIRADHVHISNLTLDTYTNNAGAALVVADANEVMIQDSLFQGSKTIFAVYFAGPSVKAGEDTLAAVESGTLDQGNQFLRNEVYSHYAGDGLSFSLQKNGLVQDNILHHAVLAFYMCRNSEVSTNIINDSPGVGIHYSMPAYDNIIRDNQIYRSLGSGIRASANLEHPVPTTTLYTGLLIDHNLIKDTRSFGIELDQVGSGTRIQRNNISQTDFSGMIVLRSSDLRIHNNQLSHNAYYRIRGRLHDWTGNSGGIDLENTVTATKMTYNTITSNGKSDFGIRFSPTQGKNTMYKNKLVGTTLITDIIRLP</sequence>
<dbReference type="STRING" id="1886670.PTI45_00283"/>
<evidence type="ECO:0000256" key="2">
    <source>
        <dbReference type="SAM" id="Phobius"/>
    </source>
</evidence>
<proteinExistence type="predicted"/>
<evidence type="ECO:0000256" key="1">
    <source>
        <dbReference type="ARBA" id="ARBA00022737"/>
    </source>
</evidence>
<organism evidence="4 5">
    <name type="scientific">Paenibacillus nuruki</name>
    <dbReference type="NCBI Taxonomy" id="1886670"/>
    <lineage>
        <taxon>Bacteria</taxon>
        <taxon>Bacillati</taxon>
        <taxon>Bacillota</taxon>
        <taxon>Bacilli</taxon>
        <taxon>Bacillales</taxon>
        <taxon>Paenibacillaceae</taxon>
        <taxon>Paenibacillus</taxon>
    </lineage>
</organism>
<evidence type="ECO:0000259" key="3">
    <source>
        <dbReference type="Pfam" id="PF13229"/>
    </source>
</evidence>
<keyword evidence="2" id="KW-1133">Transmembrane helix</keyword>
<gene>
    <name evidence="4" type="ORF">PTI45_00283</name>
</gene>
<protein>
    <recommendedName>
        <fullName evidence="3">Right handed beta helix domain-containing protein</fullName>
    </recommendedName>
</protein>
<dbReference type="InterPro" id="IPR039448">
    <property type="entry name" value="Beta_helix"/>
</dbReference>
<dbReference type="SUPFAM" id="SSF51126">
    <property type="entry name" value="Pectin lyase-like"/>
    <property type="match status" value="1"/>
</dbReference>
<keyword evidence="1" id="KW-0677">Repeat</keyword>
<dbReference type="RefSeq" id="WP_069325773.1">
    <property type="nucleotide sequence ID" value="NZ_MDER01000012.1"/>
</dbReference>
<dbReference type="SMART" id="SM00710">
    <property type="entry name" value="PbH1"/>
    <property type="match status" value="7"/>
</dbReference>